<comment type="catalytic activity">
    <reaction evidence="9 10">
        <text>Release of signal peptides from bacterial membrane prolipoproteins. Hydrolyzes -Xaa-Yaa-Zaa-|-(S,diacylglyceryl)Cys-, in which Xaa is hydrophobic (preferably Leu), and Yaa (Ala or Ser) and Zaa (Gly or Ala) have small, neutral side chains.</text>
        <dbReference type="EC" id="3.4.23.36"/>
    </reaction>
</comment>
<feature type="transmembrane region" description="Helical" evidence="9">
    <location>
        <begin position="58"/>
        <end position="76"/>
    </location>
</feature>
<evidence type="ECO:0000256" key="10">
    <source>
        <dbReference type="RuleBase" id="RU000594"/>
    </source>
</evidence>
<keyword evidence="5 9" id="KW-0064">Aspartyl protease</keyword>
<evidence type="ECO:0000256" key="4">
    <source>
        <dbReference type="ARBA" id="ARBA00022692"/>
    </source>
</evidence>
<comment type="pathway">
    <text evidence="9">Protein modification; lipoprotein biosynthesis (signal peptide cleavage).</text>
</comment>
<dbReference type="EC" id="3.4.23.36" evidence="9"/>
<dbReference type="RefSeq" id="WP_206580879.1">
    <property type="nucleotide sequence ID" value="NZ_JAFJZZ010000001.1"/>
</dbReference>
<keyword evidence="7 9" id="KW-1133">Transmembrane helix</keyword>
<evidence type="ECO:0000313" key="13">
    <source>
        <dbReference type="Proteomes" id="UP000664545"/>
    </source>
</evidence>
<evidence type="ECO:0000256" key="2">
    <source>
        <dbReference type="ARBA" id="ARBA00022475"/>
    </source>
</evidence>
<accession>A0A939D779</accession>
<feature type="transmembrane region" description="Helical" evidence="9">
    <location>
        <begin position="122"/>
        <end position="142"/>
    </location>
</feature>
<keyword evidence="4 9" id="KW-0812">Transmembrane</keyword>
<reference evidence="12" key="1">
    <citation type="submission" date="2021-02" db="EMBL/GenBank/DDBJ databases">
        <title>Abyssanaerobacter marinus gen.nov., sp., nov, anaerobic bacterium isolated from the Onnuri vent field of Indian Ocean and suggestion of Mogibacteriaceae fam. nov., and proposal of reclassification of ambiguous this family's genus member.</title>
        <authorList>
            <person name="Kim Y.J."/>
            <person name="Yang J.-A."/>
        </authorList>
    </citation>
    <scope>NUCLEOTIDE SEQUENCE</scope>
    <source>
        <strain evidence="12">DSM 2634</strain>
    </source>
</reference>
<proteinExistence type="inferred from homology"/>
<dbReference type="HAMAP" id="MF_00161">
    <property type="entry name" value="LspA"/>
    <property type="match status" value="1"/>
</dbReference>
<comment type="caution">
    <text evidence="9">Lacks conserved residue(s) required for the propagation of feature annotation.</text>
</comment>
<dbReference type="GO" id="GO:0005886">
    <property type="term" value="C:plasma membrane"/>
    <property type="evidence" value="ECO:0007669"/>
    <property type="project" value="UniProtKB-SubCell"/>
</dbReference>
<evidence type="ECO:0000256" key="9">
    <source>
        <dbReference type="HAMAP-Rule" id="MF_00161"/>
    </source>
</evidence>
<evidence type="ECO:0000256" key="1">
    <source>
        <dbReference type="ARBA" id="ARBA00006139"/>
    </source>
</evidence>
<keyword evidence="6 9" id="KW-0378">Hydrolase</keyword>
<dbReference type="PRINTS" id="PR00781">
    <property type="entry name" value="LIPOSIGPTASE"/>
</dbReference>
<dbReference type="InterPro" id="IPR001872">
    <property type="entry name" value="Peptidase_A8"/>
</dbReference>
<keyword evidence="13" id="KW-1185">Reference proteome</keyword>
<evidence type="ECO:0000313" key="12">
    <source>
        <dbReference type="EMBL" id="MBN7772103.1"/>
    </source>
</evidence>
<evidence type="ECO:0000256" key="6">
    <source>
        <dbReference type="ARBA" id="ARBA00022801"/>
    </source>
</evidence>
<evidence type="ECO:0000256" key="3">
    <source>
        <dbReference type="ARBA" id="ARBA00022670"/>
    </source>
</evidence>
<evidence type="ECO:0000256" key="7">
    <source>
        <dbReference type="ARBA" id="ARBA00022989"/>
    </source>
</evidence>
<sequence>MYYFIAILAAVIFDQAVKFAIRTNMDLHSSIAVIDGIFHITYIQNTGAAFSILSGHTYGLIMITLLITAGILTYLYKLRKSGHWLLMSSLSLIVAGGIGNIIDRLMLGYVVDFFDLRVWPIFNVADVYVCTGCVLLILYVFVIEPKLNEKKDYKNVQ</sequence>
<dbReference type="AlphaFoldDB" id="A0A939D779"/>
<protein>
    <recommendedName>
        <fullName evidence="9">Lipoprotein signal peptidase</fullName>
        <ecNumber evidence="9">3.4.23.36</ecNumber>
    </recommendedName>
    <alternativeName>
        <fullName evidence="9">Prolipoprotein signal peptidase</fullName>
    </alternativeName>
    <alternativeName>
        <fullName evidence="9">Signal peptidase II</fullName>
        <shortName evidence="9">SPase II</shortName>
    </alternativeName>
</protein>
<gene>
    <name evidence="9 12" type="primary">lspA</name>
    <name evidence="12" type="ORF">JYB65_01900</name>
</gene>
<dbReference type="PANTHER" id="PTHR33695">
    <property type="entry name" value="LIPOPROTEIN SIGNAL PEPTIDASE"/>
    <property type="match status" value="1"/>
</dbReference>
<dbReference type="PANTHER" id="PTHR33695:SF1">
    <property type="entry name" value="LIPOPROTEIN SIGNAL PEPTIDASE"/>
    <property type="match status" value="1"/>
</dbReference>
<comment type="caution">
    <text evidence="12">The sequence shown here is derived from an EMBL/GenBank/DDBJ whole genome shotgun (WGS) entry which is preliminary data.</text>
</comment>
<comment type="subcellular location">
    <subcellularLocation>
        <location evidence="9">Cell membrane</location>
        <topology evidence="9">Multi-pass membrane protein</topology>
    </subcellularLocation>
</comment>
<dbReference type="Pfam" id="PF01252">
    <property type="entry name" value="Peptidase_A8"/>
    <property type="match status" value="1"/>
</dbReference>
<organism evidence="12 13">
    <name type="scientific">Clostridium aminobutyricum</name>
    <dbReference type="NCBI Taxonomy" id="33953"/>
    <lineage>
        <taxon>Bacteria</taxon>
        <taxon>Bacillati</taxon>
        <taxon>Bacillota</taxon>
        <taxon>Clostridia</taxon>
        <taxon>Eubacteriales</taxon>
        <taxon>Clostridiaceae</taxon>
        <taxon>Clostridium</taxon>
    </lineage>
</organism>
<evidence type="ECO:0000256" key="8">
    <source>
        <dbReference type="ARBA" id="ARBA00023136"/>
    </source>
</evidence>
<keyword evidence="2 9" id="KW-1003">Cell membrane</keyword>
<keyword evidence="3 9" id="KW-0645">Protease</keyword>
<dbReference type="PROSITE" id="PS00855">
    <property type="entry name" value="SPASE_II"/>
    <property type="match status" value="1"/>
</dbReference>
<comment type="function">
    <text evidence="9 10">This protein specifically catalyzes the removal of signal peptides from prolipoproteins.</text>
</comment>
<dbReference type="GO" id="GO:0004190">
    <property type="term" value="F:aspartic-type endopeptidase activity"/>
    <property type="evidence" value="ECO:0007669"/>
    <property type="project" value="UniProtKB-UniRule"/>
</dbReference>
<dbReference type="GO" id="GO:0006508">
    <property type="term" value="P:proteolysis"/>
    <property type="evidence" value="ECO:0007669"/>
    <property type="project" value="UniProtKB-KW"/>
</dbReference>
<dbReference type="Proteomes" id="UP000664545">
    <property type="component" value="Unassembled WGS sequence"/>
</dbReference>
<evidence type="ECO:0000256" key="11">
    <source>
        <dbReference type="RuleBase" id="RU004181"/>
    </source>
</evidence>
<evidence type="ECO:0000256" key="5">
    <source>
        <dbReference type="ARBA" id="ARBA00022750"/>
    </source>
</evidence>
<feature type="active site" evidence="9">
    <location>
        <position position="112"/>
    </location>
</feature>
<dbReference type="NCBIfam" id="TIGR00077">
    <property type="entry name" value="lspA"/>
    <property type="match status" value="1"/>
</dbReference>
<comment type="similarity">
    <text evidence="1 9 11">Belongs to the peptidase A8 family.</text>
</comment>
<dbReference type="EMBL" id="JAFJZZ010000001">
    <property type="protein sequence ID" value="MBN7772103.1"/>
    <property type="molecule type" value="Genomic_DNA"/>
</dbReference>
<keyword evidence="8 9" id="KW-0472">Membrane</keyword>
<name>A0A939D779_CLOAM</name>
<feature type="active site" evidence="9">
    <location>
        <position position="126"/>
    </location>
</feature>
<feature type="transmembrane region" description="Helical" evidence="9">
    <location>
        <begin position="83"/>
        <end position="102"/>
    </location>
</feature>